<evidence type="ECO:0000313" key="2">
    <source>
        <dbReference type="Proteomes" id="UP000028525"/>
    </source>
</evidence>
<dbReference type="Proteomes" id="UP000028525">
    <property type="component" value="Unassembled WGS sequence"/>
</dbReference>
<gene>
    <name evidence="1" type="ORF">IO98_23180</name>
</gene>
<protein>
    <submittedName>
        <fullName evidence="1">Uncharacterized protein</fullName>
    </submittedName>
</protein>
<dbReference type="InterPro" id="IPR054055">
    <property type="entry name" value="YpzH"/>
</dbReference>
<organism evidence="1 2">
    <name type="scientific">Lacrimispora celerecrescens</name>
    <dbReference type="NCBI Taxonomy" id="29354"/>
    <lineage>
        <taxon>Bacteria</taxon>
        <taxon>Bacillati</taxon>
        <taxon>Bacillota</taxon>
        <taxon>Clostridia</taxon>
        <taxon>Lachnospirales</taxon>
        <taxon>Lachnospiraceae</taxon>
        <taxon>Lacrimispora</taxon>
    </lineage>
</organism>
<dbReference type="STRING" id="29354.IO98_23180"/>
<name>A0A084JB60_9FIRM</name>
<accession>A0A084JB60</accession>
<keyword evidence="2" id="KW-1185">Reference proteome</keyword>
<sequence>MGKSSPEILVYITDNKERIISGDPLTLFIPDLTERETCMIDLGKALRADVVQLKNGDHVLISR</sequence>
<comment type="caution">
    <text evidence="1">The sequence shown here is derived from an EMBL/GenBank/DDBJ whole genome shotgun (WGS) entry which is preliminary data.</text>
</comment>
<reference evidence="1 2" key="1">
    <citation type="submission" date="2014-07" db="EMBL/GenBank/DDBJ databases">
        <title>Draft genome of Clostridium celerecrescens 152B isolated from sediments associated with methane hydrate from Krishna Godavari basin.</title>
        <authorList>
            <person name="Honkalas V.S."/>
            <person name="Dabir A.P."/>
            <person name="Arora P."/>
            <person name="Dhakephalkar P.K."/>
        </authorList>
    </citation>
    <scope>NUCLEOTIDE SEQUENCE [LARGE SCALE GENOMIC DNA]</scope>
    <source>
        <strain evidence="1 2">152B</strain>
    </source>
</reference>
<dbReference type="Pfam" id="PF21835">
    <property type="entry name" value="YIEGIA_cap"/>
    <property type="match status" value="1"/>
</dbReference>
<dbReference type="AlphaFoldDB" id="A0A084JB60"/>
<evidence type="ECO:0000313" key="1">
    <source>
        <dbReference type="EMBL" id="KEZ86194.1"/>
    </source>
</evidence>
<dbReference type="EMBL" id="JPME01000047">
    <property type="protein sequence ID" value="KEZ86194.1"/>
    <property type="molecule type" value="Genomic_DNA"/>
</dbReference>
<dbReference type="OrthoDB" id="2053805at2"/>
<dbReference type="RefSeq" id="WP_038284995.1">
    <property type="nucleotide sequence ID" value="NZ_JPME01000047.1"/>
</dbReference>
<proteinExistence type="predicted"/>